<feature type="transmembrane region" description="Helical" evidence="5">
    <location>
        <begin position="58"/>
        <end position="77"/>
    </location>
</feature>
<dbReference type="Gene3D" id="1.20.1250.20">
    <property type="entry name" value="MFS general substrate transporter like domains"/>
    <property type="match status" value="2"/>
</dbReference>
<dbReference type="EMBL" id="BAAATE010000022">
    <property type="protein sequence ID" value="GAA2682542.1"/>
    <property type="molecule type" value="Genomic_DNA"/>
</dbReference>
<proteinExistence type="predicted"/>
<dbReference type="PANTHER" id="PTHR23524">
    <property type="entry name" value="TRANSPORTER, PUTATIVE (AFU_ORTHOLOGUE AFUA_8G04850)-RELATED"/>
    <property type="match status" value="1"/>
</dbReference>
<dbReference type="Pfam" id="PF07690">
    <property type="entry name" value="MFS_1"/>
    <property type="match status" value="1"/>
</dbReference>
<dbReference type="SUPFAM" id="SSF103473">
    <property type="entry name" value="MFS general substrate transporter"/>
    <property type="match status" value="1"/>
</dbReference>
<evidence type="ECO:0000259" key="6">
    <source>
        <dbReference type="PROSITE" id="PS50850"/>
    </source>
</evidence>
<evidence type="ECO:0000313" key="8">
    <source>
        <dbReference type="Proteomes" id="UP001501666"/>
    </source>
</evidence>
<evidence type="ECO:0000256" key="2">
    <source>
        <dbReference type="ARBA" id="ARBA00022692"/>
    </source>
</evidence>
<keyword evidence="4 5" id="KW-0472">Membrane</keyword>
<dbReference type="Proteomes" id="UP001501666">
    <property type="component" value="Unassembled WGS sequence"/>
</dbReference>
<organism evidence="7 8">
    <name type="scientific">Nonomuraea recticatena</name>
    <dbReference type="NCBI Taxonomy" id="46178"/>
    <lineage>
        <taxon>Bacteria</taxon>
        <taxon>Bacillati</taxon>
        <taxon>Actinomycetota</taxon>
        <taxon>Actinomycetes</taxon>
        <taxon>Streptosporangiales</taxon>
        <taxon>Streptosporangiaceae</taxon>
        <taxon>Nonomuraea</taxon>
    </lineage>
</organism>
<feature type="transmembrane region" description="Helical" evidence="5">
    <location>
        <begin position="371"/>
        <end position="393"/>
    </location>
</feature>
<reference evidence="8" key="1">
    <citation type="journal article" date="2019" name="Int. J. Syst. Evol. Microbiol.">
        <title>The Global Catalogue of Microorganisms (GCM) 10K type strain sequencing project: providing services to taxonomists for standard genome sequencing and annotation.</title>
        <authorList>
            <consortium name="The Broad Institute Genomics Platform"/>
            <consortium name="The Broad Institute Genome Sequencing Center for Infectious Disease"/>
            <person name="Wu L."/>
            <person name="Ma J."/>
        </authorList>
    </citation>
    <scope>NUCLEOTIDE SEQUENCE [LARGE SCALE GENOMIC DNA]</scope>
    <source>
        <strain evidence="8">JCM 6835</strain>
    </source>
</reference>
<evidence type="ECO:0000256" key="5">
    <source>
        <dbReference type="SAM" id="Phobius"/>
    </source>
</evidence>
<feature type="transmembrane region" description="Helical" evidence="5">
    <location>
        <begin position="89"/>
        <end position="107"/>
    </location>
</feature>
<evidence type="ECO:0000313" key="7">
    <source>
        <dbReference type="EMBL" id="GAA2682542.1"/>
    </source>
</evidence>
<comment type="subcellular location">
    <subcellularLocation>
        <location evidence="1">Cell membrane</location>
        <topology evidence="1">Multi-pass membrane protein</topology>
    </subcellularLocation>
</comment>
<protein>
    <submittedName>
        <fullName evidence="7">MFS transporter</fullName>
    </submittedName>
</protein>
<feature type="transmembrane region" description="Helical" evidence="5">
    <location>
        <begin position="310"/>
        <end position="329"/>
    </location>
</feature>
<evidence type="ECO:0000256" key="4">
    <source>
        <dbReference type="ARBA" id="ARBA00023136"/>
    </source>
</evidence>
<dbReference type="InterPro" id="IPR036259">
    <property type="entry name" value="MFS_trans_sf"/>
</dbReference>
<comment type="caution">
    <text evidence="7">The sequence shown here is derived from an EMBL/GenBank/DDBJ whole genome shotgun (WGS) entry which is preliminary data.</text>
</comment>
<dbReference type="PANTHER" id="PTHR23524:SF1">
    <property type="entry name" value="MRH DOMAIN-CONTAINING PROTEIN-RELATED"/>
    <property type="match status" value="1"/>
</dbReference>
<accession>A0ABP6F2Q0</accession>
<keyword evidence="3 5" id="KW-1133">Transmembrane helix</keyword>
<name>A0ABP6F2Q0_9ACTN</name>
<keyword evidence="8" id="KW-1185">Reference proteome</keyword>
<feature type="transmembrane region" description="Helical" evidence="5">
    <location>
        <begin position="181"/>
        <end position="202"/>
    </location>
</feature>
<feature type="transmembrane region" description="Helical" evidence="5">
    <location>
        <begin position="20"/>
        <end position="38"/>
    </location>
</feature>
<dbReference type="InterPro" id="IPR011701">
    <property type="entry name" value="MFS"/>
</dbReference>
<feature type="transmembrane region" description="Helical" evidence="5">
    <location>
        <begin position="148"/>
        <end position="169"/>
    </location>
</feature>
<feature type="domain" description="Major facilitator superfamily (MFS) profile" evidence="6">
    <location>
        <begin position="17"/>
        <end position="424"/>
    </location>
</feature>
<dbReference type="PROSITE" id="PS50850">
    <property type="entry name" value="MFS"/>
    <property type="match status" value="1"/>
</dbReference>
<evidence type="ECO:0000256" key="3">
    <source>
        <dbReference type="ARBA" id="ARBA00022989"/>
    </source>
</evidence>
<feature type="transmembrane region" description="Helical" evidence="5">
    <location>
        <begin position="113"/>
        <end position="136"/>
    </location>
</feature>
<feature type="transmembrane region" description="Helical" evidence="5">
    <location>
        <begin position="282"/>
        <end position="301"/>
    </location>
</feature>
<sequence>MIVHMLGLDATPGISKTNLWACMGLGFLGTTVITFLPAGQPYILNEVLGLSSGDLGRITGYLQIAAEVALILSLTWYGALADRIGRRPVAVAGLLLCAAGAALYPFAGNAAVLVALRVLFALGIAALHVTMSAITADYVRDRTRGRAYGWLGLFSGIGAVIAVLVLVRLPSMLEKGGMEPIAAARTGFLIVAALVVVGALALRFTLSPSWGVTETPRVPLTRLIGEGVRLARDPGVALSYAASFVARADLALVASFLSLWIVDYARSVRGMSATEALAKSGAIVGIAYTVIVVGAPLFGWLGDRMKRQHVVILAQAVAAAAYLSTLLVSDPLGPGMMLVAAFIGLGEIGVITTAGPLLAQQVPARYRGSSFGVQVLCGAIGIFVVSGVGGWLYDLWRPAAPFALSGACGLLVVLFGLVVRRRVVPHPEVVAADRAGEPAA</sequence>
<keyword evidence="2 5" id="KW-0812">Transmembrane</keyword>
<feature type="transmembrane region" description="Helical" evidence="5">
    <location>
        <begin position="399"/>
        <end position="419"/>
    </location>
</feature>
<evidence type="ECO:0000256" key="1">
    <source>
        <dbReference type="ARBA" id="ARBA00004651"/>
    </source>
</evidence>
<gene>
    <name evidence="7" type="ORF">GCM10010412_067880</name>
</gene>
<feature type="transmembrane region" description="Helical" evidence="5">
    <location>
        <begin position="335"/>
        <end position="359"/>
    </location>
</feature>
<dbReference type="InterPro" id="IPR020846">
    <property type="entry name" value="MFS_dom"/>
</dbReference>
<feature type="transmembrane region" description="Helical" evidence="5">
    <location>
        <begin position="237"/>
        <end position="262"/>
    </location>
</feature>